<evidence type="ECO:0000313" key="2">
    <source>
        <dbReference type="EnsemblPlants" id="AES66563"/>
    </source>
</evidence>
<reference evidence="1 3" key="2">
    <citation type="journal article" date="2014" name="BMC Genomics">
        <title>An improved genome release (version Mt4.0) for the model legume Medicago truncatula.</title>
        <authorList>
            <person name="Tang H."/>
            <person name="Krishnakumar V."/>
            <person name="Bidwell S."/>
            <person name="Rosen B."/>
            <person name="Chan A."/>
            <person name="Zhou S."/>
            <person name="Gentzbittel L."/>
            <person name="Childs K.L."/>
            <person name="Yandell M."/>
            <person name="Gundlach H."/>
            <person name="Mayer K.F."/>
            <person name="Schwartz D.C."/>
            <person name="Town C.D."/>
        </authorList>
    </citation>
    <scope>GENOME REANNOTATION</scope>
    <source>
        <strain evidence="2 3">cv. Jemalong A17</strain>
    </source>
</reference>
<reference evidence="1 3" key="1">
    <citation type="journal article" date="2011" name="Nature">
        <title>The Medicago genome provides insight into the evolution of rhizobial symbioses.</title>
        <authorList>
            <person name="Young N.D."/>
            <person name="Debelle F."/>
            <person name="Oldroyd G.E."/>
            <person name="Geurts R."/>
            <person name="Cannon S.B."/>
            <person name="Udvardi M.K."/>
            <person name="Benedito V.A."/>
            <person name="Mayer K.F."/>
            <person name="Gouzy J."/>
            <person name="Schoof H."/>
            <person name="Van de Peer Y."/>
            <person name="Proost S."/>
            <person name="Cook D.R."/>
            <person name="Meyers B.C."/>
            <person name="Spannagl M."/>
            <person name="Cheung F."/>
            <person name="De Mita S."/>
            <person name="Krishnakumar V."/>
            <person name="Gundlach H."/>
            <person name="Zhou S."/>
            <person name="Mudge J."/>
            <person name="Bharti A.K."/>
            <person name="Murray J.D."/>
            <person name="Naoumkina M.A."/>
            <person name="Rosen B."/>
            <person name="Silverstein K.A."/>
            <person name="Tang H."/>
            <person name="Rombauts S."/>
            <person name="Zhao P.X."/>
            <person name="Zhou P."/>
            <person name="Barbe V."/>
            <person name="Bardou P."/>
            <person name="Bechner M."/>
            <person name="Bellec A."/>
            <person name="Berger A."/>
            <person name="Berges H."/>
            <person name="Bidwell S."/>
            <person name="Bisseling T."/>
            <person name="Choisne N."/>
            <person name="Couloux A."/>
            <person name="Denny R."/>
            <person name="Deshpande S."/>
            <person name="Dai X."/>
            <person name="Doyle J.J."/>
            <person name="Dudez A.M."/>
            <person name="Farmer A.D."/>
            <person name="Fouteau S."/>
            <person name="Franken C."/>
            <person name="Gibelin C."/>
            <person name="Gish J."/>
            <person name="Goldstein S."/>
            <person name="Gonzalez A.J."/>
            <person name="Green P.J."/>
            <person name="Hallab A."/>
            <person name="Hartog M."/>
            <person name="Hua A."/>
            <person name="Humphray S.J."/>
            <person name="Jeong D.H."/>
            <person name="Jing Y."/>
            <person name="Jocker A."/>
            <person name="Kenton S.M."/>
            <person name="Kim D.J."/>
            <person name="Klee K."/>
            <person name="Lai H."/>
            <person name="Lang C."/>
            <person name="Lin S."/>
            <person name="Macmil S.L."/>
            <person name="Magdelenat G."/>
            <person name="Matthews L."/>
            <person name="McCorrison J."/>
            <person name="Monaghan E.L."/>
            <person name="Mun J.H."/>
            <person name="Najar F.Z."/>
            <person name="Nicholson C."/>
            <person name="Noirot C."/>
            <person name="O'Bleness M."/>
            <person name="Paule C.R."/>
            <person name="Poulain J."/>
            <person name="Prion F."/>
            <person name="Qin B."/>
            <person name="Qu C."/>
            <person name="Retzel E.F."/>
            <person name="Riddle C."/>
            <person name="Sallet E."/>
            <person name="Samain S."/>
            <person name="Samson N."/>
            <person name="Sanders I."/>
            <person name="Saurat O."/>
            <person name="Scarpelli C."/>
            <person name="Schiex T."/>
            <person name="Segurens B."/>
            <person name="Severin A.J."/>
            <person name="Sherrier D.J."/>
            <person name="Shi R."/>
            <person name="Sims S."/>
            <person name="Singer S.R."/>
            <person name="Sinharoy S."/>
            <person name="Sterck L."/>
            <person name="Viollet A."/>
            <person name="Wang B.B."/>
            <person name="Wang K."/>
            <person name="Wang M."/>
            <person name="Wang X."/>
            <person name="Warfsmann J."/>
            <person name="Weissenbach J."/>
            <person name="White D.D."/>
            <person name="White J.D."/>
            <person name="Wiley G.B."/>
            <person name="Wincker P."/>
            <person name="Xing Y."/>
            <person name="Yang L."/>
            <person name="Yao Z."/>
            <person name="Ying F."/>
            <person name="Zhai J."/>
            <person name="Zhou L."/>
            <person name="Zuber A."/>
            <person name="Denarie J."/>
            <person name="Dixon R.A."/>
            <person name="May G.D."/>
            <person name="Schwartz D.C."/>
            <person name="Rogers J."/>
            <person name="Quetier F."/>
            <person name="Town C.D."/>
            <person name="Roe B.A."/>
        </authorList>
    </citation>
    <scope>NUCLEOTIDE SEQUENCE [LARGE SCALE GENOMIC DNA]</scope>
    <source>
        <strain evidence="1">A17</strain>
        <strain evidence="2 3">cv. Jemalong A17</strain>
    </source>
</reference>
<proteinExistence type="predicted"/>
<accession>G7ITE5</accession>
<evidence type="ECO:0000313" key="3">
    <source>
        <dbReference type="Proteomes" id="UP000002051"/>
    </source>
</evidence>
<evidence type="ECO:0000313" key="1">
    <source>
        <dbReference type="EMBL" id="AES66563.1"/>
    </source>
</evidence>
<dbReference type="PaxDb" id="3880-AES66563"/>
<dbReference type="EnsemblPlants" id="AES66563">
    <property type="protein sequence ID" value="AES66563"/>
    <property type="gene ID" value="MTR_2g075810"/>
</dbReference>
<reference evidence="2" key="3">
    <citation type="submission" date="2015-04" db="UniProtKB">
        <authorList>
            <consortium name="EnsemblPlants"/>
        </authorList>
    </citation>
    <scope>IDENTIFICATION</scope>
    <source>
        <strain evidence="2">cv. Jemalong A17</strain>
    </source>
</reference>
<gene>
    <name evidence="1" type="ordered locus">MTR_2g075810</name>
</gene>
<name>G7ITE5_MEDTR</name>
<dbReference type="AlphaFoldDB" id="G7ITE5"/>
<dbReference type="HOGENOM" id="CLU_2725954_0_0_1"/>
<dbReference type="Proteomes" id="UP000002051">
    <property type="component" value="Chromosome 2"/>
</dbReference>
<sequence length="72" mass="8438">MDNLTLVWEVEVDKNILEELKAKNQASTLQFVENAHIEGTVFQRYTIYAHIEVTYTIIPLFQWHPVASRGNY</sequence>
<organism evidence="1 3">
    <name type="scientific">Medicago truncatula</name>
    <name type="common">Barrel medic</name>
    <name type="synonym">Medicago tribuloides</name>
    <dbReference type="NCBI Taxonomy" id="3880"/>
    <lineage>
        <taxon>Eukaryota</taxon>
        <taxon>Viridiplantae</taxon>
        <taxon>Streptophyta</taxon>
        <taxon>Embryophyta</taxon>
        <taxon>Tracheophyta</taxon>
        <taxon>Spermatophyta</taxon>
        <taxon>Magnoliopsida</taxon>
        <taxon>eudicotyledons</taxon>
        <taxon>Gunneridae</taxon>
        <taxon>Pentapetalae</taxon>
        <taxon>rosids</taxon>
        <taxon>fabids</taxon>
        <taxon>Fabales</taxon>
        <taxon>Fabaceae</taxon>
        <taxon>Papilionoideae</taxon>
        <taxon>50 kb inversion clade</taxon>
        <taxon>NPAAA clade</taxon>
        <taxon>Hologalegina</taxon>
        <taxon>IRL clade</taxon>
        <taxon>Trifolieae</taxon>
        <taxon>Medicago</taxon>
    </lineage>
</organism>
<dbReference type="EMBL" id="CM001218">
    <property type="protein sequence ID" value="AES66563.1"/>
    <property type="molecule type" value="Genomic_DNA"/>
</dbReference>
<keyword evidence="3" id="KW-1185">Reference proteome</keyword>
<protein>
    <submittedName>
        <fullName evidence="1 2">Uncharacterized protein</fullName>
    </submittedName>
</protein>